<dbReference type="Pfam" id="PF02687">
    <property type="entry name" value="FtsX"/>
    <property type="match status" value="2"/>
</dbReference>
<evidence type="ECO:0000256" key="3">
    <source>
        <dbReference type="ARBA" id="ARBA00022692"/>
    </source>
</evidence>
<comment type="subcellular location">
    <subcellularLocation>
        <location evidence="1">Cell membrane</location>
        <topology evidence="1">Multi-pass membrane protein</topology>
    </subcellularLocation>
</comment>
<organism evidence="10 11">
    <name type="scientific">Gelidibacter salicanalis</name>
    <dbReference type="NCBI Taxonomy" id="291193"/>
    <lineage>
        <taxon>Bacteria</taxon>
        <taxon>Pseudomonadati</taxon>
        <taxon>Bacteroidota</taxon>
        <taxon>Flavobacteriia</taxon>
        <taxon>Flavobacteriales</taxon>
        <taxon>Flavobacteriaceae</taxon>
        <taxon>Gelidibacter</taxon>
    </lineage>
</organism>
<dbReference type="GO" id="GO:0005886">
    <property type="term" value="C:plasma membrane"/>
    <property type="evidence" value="ECO:0007669"/>
    <property type="project" value="UniProtKB-SubCell"/>
</dbReference>
<evidence type="ECO:0000256" key="4">
    <source>
        <dbReference type="ARBA" id="ARBA00022989"/>
    </source>
</evidence>
<dbReference type="AlphaFoldDB" id="A0A934NBG8"/>
<keyword evidence="5 7" id="KW-0472">Membrane</keyword>
<evidence type="ECO:0000259" key="8">
    <source>
        <dbReference type="Pfam" id="PF02687"/>
    </source>
</evidence>
<evidence type="ECO:0000256" key="5">
    <source>
        <dbReference type="ARBA" id="ARBA00023136"/>
    </source>
</evidence>
<dbReference type="InterPro" id="IPR003838">
    <property type="entry name" value="ABC3_permease_C"/>
</dbReference>
<keyword evidence="11" id="KW-1185">Reference proteome</keyword>
<protein>
    <submittedName>
        <fullName evidence="10">ABC transporter permease</fullName>
    </submittedName>
</protein>
<feature type="domain" description="ABC3 transporter permease C-terminal" evidence="8">
    <location>
        <begin position="663"/>
        <end position="775"/>
    </location>
</feature>
<evidence type="ECO:0000259" key="9">
    <source>
        <dbReference type="Pfam" id="PF12704"/>
    </source>
</evidence>
<keyword evidence="3 7" id="KW-0812">Transmembrane</keyword>
<keyword evidence="4 7" id="KW-1133">Transmembrane helix</keyword>
<dbReference type="Pfam" id="PF12704">
    <property type="entry name" value="MacB_PCD"/>
    <property type="match status" value="1"/>
</dbReference>
<feature type="transmembrane region" description="Helical" evidence="7">
    <location>
        <begin position="742"/>
        <end position="763"/>
    </location>
</feature>
<evidence type="ECO:0000256" key="6">
    <source>
        <dbReference type="ARBA" id="ARBA00038076"/>
    </source>
</evidence>
<gene>
    <name evidence="10" type="ORF">JEM65_02950</name>
</gene>
<feature type="transmembrane region" description="Helical" evidence="7">
    <location>
        <begin position="349"/>
        <end position="372"/>
    </location>
</feature>
<evidence type="ECO:0000256" key="2">
    <source>
        <dbReference type="ARBA" id="ARBA00022475"/>
    </source>
</evidence>
<dbReference type="InterPro" id="IPR050250">
    <property type="entry name" value="Macrolide_Exporter_MacB"/>
</dbReference>
<dbReference type="PANTHER" id="PTHR30572:SF4">
    <property type="entry name" value="ABC TRANSPORTER PERMEASE YTRF"/>
    <property type="match status" value="1"/>
</dbReference>
<sequence length="782" mass="88919">MNIAYHLKTVYRNFISQRPYSFLNLIGLIIGLCISFIALLYVTEETGYDTFHENSKDIYRLLTKEINSDEIASPNTTAHIGKELQEEIPEIKNVIRYKNAFFRINGLIEARGIYADPELFNVFTFNITAGNIESFKDDVFVIVISEEFALREFGAIDVVGKSIELEKEEKIKYTIRAVYKEFPKKSTLKPSYILPIKSQIKEKVPGVEISSFNTYFLLEKNSNHNDTAAKVLKKGYKLQSLEDIHLHSDGSIKVLLSYALIGVLILLISLLNFLLLYTAITQRRFKEFAIRKVNGLSELGLLKMFMVESIIISLIAATLAIILVGLVLPFFNSFTKSNIEFSWFSNAPFFIYAIGLVIVVALLSGYKLYHYLNKYNAIEFIGKTKTSKKTNFFLKSNGLALQLIIVSFMLIFSLGYYKQLDFILTSDKGYNPKHVFVIGGLAINSEIFKEEAKKHPEISDVAMGQPIPDPTGSSITRIHNIDSPSELVEMELFSVDYNYIPLYGITITEGRNFSNEFITDKMDAIILNETAVKLLNLEKPIGIKTNMGTIIGVVKDFNFEALHKSIRPSIFKVVTENNSSKMIIGYKPEDKENTIAIIETLLGNQNVQLANILNPTYSDPEMINIFGSMEEARKQIFDPNYMDSVNEMFYEKEKTLQKTILLLTIIAMFITILGLIGMSLFKTQQKTKEIGIRKVNGATITEIMLMLNKDFIKWVVIAFVIACPIAYYAMRKWLENFAYKTSLSWWVFALAGVFTLVIALVTVSWQTYRAATRNPVESLRDE</sequence>
<dbReference type="GO" id="GO:0022857">
    <property type="term" value="F:transmembrane transporter activity"/>
    <property type="evidence" value="ECO:0007669"/>
    <property type="project" value="TreeGrafter"/>
</dbReference>
<feature type="transmembrane region" description="Helical" evidence="7">
    <location>
        <begin position="660"/>
        <end position="681"/>
    </location>
</feature>
<feature type="domain" description="ABC3 transporter permease C-terminal" evidence="8">
    <location>
        <begin position="260"/>
        <end position="366"/>
    </location>
</feature>
<evidence type="ECO:0000256" key="1">
    <source>
        <dbReference type="ARBA" id="ARBA00004651"/>
    </source>
</evidence>
<proteinExistence type="inferred from homology"/>
<feature type="transmembrane region" description="Helical" evidence="7">
    <location>
        <begin position="255"/>
        <end position="280"/>
    </location>
</feature>
<dbReference type="RefSeq" id="WP_199597077.1">
    <property type="nucleotide sequence ID" value="NZ_JAEHJZ010000004.1"/>
</dbReference>
<feature type="transmembrane region" description="Helical" evidence="7">
    <location>
        <begin position="301"/>
        <end position="329"/>
    </location>
</feature>
<evidence type="ECO:0000313" key="10">
    <source>
        <dbReference type="EMBL" id="MBJ7879615.1"/>
    </source>
</evidence>
<dbReference type="EMBL" id="JAEHJZ010000004">
    <property type="protein sequence ID" value="MBJ7879615.1"/>
    <property type="molecule type" value="Genomic_DNA"/>
</dbReference>
<comment type="caution">
    <text evidence="10">The sequence shown here is derived from an EMBL/GenBank/DDBJ whole genome shotgun (WGS) entry which is preliminary data.</text>
</comment>
<evidence type="ECO:0000313" key="11">
    <source>
        <dbReference type="Proteomes" id="UP000662373"/>
    </source>
</evidence>
<comment type="similarity">
    <text evidence="6">Belongs to the ABC-4 integral membrane protein family.</text>
</comment>
<feature type="transmembrane region" description="Helical" evidence="7">
    <location>
        <begin position="21"/>
        <end position="42"/>
    </location>
</feature>
<evidence type="ECO:0000256" key="7">
    <source>
        <dbReference type="SAM" id="Phobius"/>
    </source>
</evidence>
<feature type="domain" description="MacB-like periplasmic core" evidence="9">
    <location>
        <begin position="21"/>
        <end position="230"/>
    </location>
</feature>
<dbReference type="PANTHER" id="PTHR30572">
    <property type="entry name" value="MEMBRANE COMPONENT OF TRANSPORTER-RELATED"/>
    <property type="match status" value="1"/>
</dbReference>
<reference evidence="10 11" key="1">
    <citation type="submission" date="2020-09" db="EMBL/GenBank/DDBJ databases">
        <title>Draft genome of Gelidibacter salicanalis PAMC21136.</title>
        <authorList>
            <person name="Park H."/>
        </authorList>
    </citation>
    <scope>NUCLEOTIDE SEQUENCE [LARGE SCALE GENOMIC DNA]</scope>
    <source>
        <strain evidence="10 11">PAMC21136</strain>
    </source>
</reference>
<name>A0A934NBG8_9FLAO</name>
<feature type="transmembrane region" description="Helical" evidence="7">
    <location>
        <begin position="711"/>
        <end position="730"/>
    </location>
</feature>
<keyword evidence="2" id="KW-1003">Cell membrane</keyword>
<accession>A0A934NBG8</accession>
<dbReference type="InterPro" id="IPR025857">
    <property type="entry name" value="MacB_PCD"/>
</dbReference>
<feature type="transmembrane region" description="Helical" evidence="7">
    <location>
        <begin position="392"/>
        <end position="417"/>
    </location>
</feature>
<dbReference type="Proteomes" id="UP000662373">
    <property type="component" value="Unassembled WGS sequence"/>
</dbReference>